<comment type="caution">
    <text evidence="2">The sequence shown here is derived from an EMBL/GenBank/DDBJ whole genome shotgun (WGS) entry which is preliminary data.</text>
</comment>
<sequence length="265" mass="29063">MRNSPPKDGDQWRINFSSVQWDVTWDKENKVYVKDPPDQSKNNWVWSPQWEVNMHKPELWGYVQFSSHTATLEGDQDKLVGPGSALKAGLDSHDDHAASAPVPEGAQAIPGSSSSSSSSRKWASVSSPSIPFVLDASWPIRTFLMEGYRLQKALFEKTGSYASSLDELGLPRLSPDQGYREVVQCTEVSFIVSAQMPIKASGATSSSGLTSTDGQDSYGDDAVVSISSTVAVSNSSQNNSMNRNDVTRYYVNEQGHIFWRTVSTA</sequence>
<dbReference type="EMBL" id="BEGY01000041">
    <property type="protein sequence ID" value="GAX79277.1"/>
    <property type="molecule type" value="Genomic_DNA"/>
</dbReference>
<dbReference type="Proteomes" id="UP000232323">
    <property type="component" value="Unassembled WGS sequence"/>
</dbReference>
<dbReference type="STRING" id="1157962.A0A250X888"/>
<accession>A0A250X888</accession>
<dbReference type="OrthoDB" id="540502at2759"/>
<gene>
    <name evidence="2" type="ORF">CEUSTIGMA_g6717.t1</name>
</gene>
<evidence type="ECO:0000313" key="2">
    <source>
        <dbReference type="EMBL" id="GAX79277.1"/>
    </source>
</evidence>
<organism evidence="2 3">
    <name type="scientific">Chlamydomonas eustigma</name>
    <dbReference type="NCBI Taxonomy" id="1157962"/>
    <lineage>
        <taxon>Eukaryota</taxon>
        <taxon>Viridiplantae</taxon>
        <taxon>Chlorophyta</taxon>
        <taxon>core chlorophytes</taxon>
        <taxon>Chlorophyceae</taxon>
        <taxon>CS clade</taxon>
        <taxon>Chlamydomonadales</taxon>
        <taxon>Chlamydomonadaceae</taxon>
        <taxon>Chlamydomonas</taxon>
    </lineage>
</organism>
<dbReference type="AlphaFoldDB" id="A0A250X888"/>
<dbReference type="Gene3D" id="2.60.40.1190">
    <property type="match status" value="1"/>
</dbReference>
<feature type="region of interest" description="Disordered" evidence="1">
    <location>
        <begin position="74"/>
        <end position="120"/>
    </location>
</feature>
<name>A0A250X888_9CHLO</name>
<reference evidence="2 3" key="1">
    <citation type="submission" date="2017-08" db="EMBL/GenBank/DDBJ databases">
        <title>Acidophilic green algal genome provides insights into adaptation to an acidic environment.</title>
        <authorList>
            <person name="Hirooka S."/>
            <person name="Hirose Y."/>
            <person name="Kanesaki Y."/>
            <person name="Higuchi S."/>
            <person name="Fujiwara T."/>
            <person name="Onuma R."/>
            <person name="Era A."/>
            <person name="Ohbayashi R."/>
            <person name="Uzuka A."/>
            <person name="Nozaki H."/>
            <person name="Yoshikawa H."/>
            <person name="Miyagishima S.Y."/>
        </authorList>
    </citation>
    <scope>NUCLEOTIDE SEQUENCE [LARGE SCALE GENOMIC DNA]</scope>
    <source>
        <strain evidence="2 3">NIES-2499</strain>
    </source>
</reference>
<evidence type="ECO:0000256" key="1">
    <source>
        <dbReference type="SAM" id="MobiDB-lite"/>
    </source>
</evidence>
<keyword evidence="3" id="KW-1185">Reference proteome</keyword>
<proteinExistence type="predicted"/>
<evidence type="ECO:0000313" key="3">
    <source>
        <dbReference type="Proteomes" id="UP000232323"/>
    </source>
</evidence>
<protein>
    <submittedName>
        <fullName evidence="2">Uncharacterized protein</fullName>
    </submittedName>
</protein>